<organism evidence="2 3">
    <name type="scientific">Halosegnis marinus</name>
    <dbReference type="NCBI Taxonomy" id="3034023"/>
    <lineage>
        <taxon>Archaea</taxon>
        <taxon>Methanobacteriati</taxon>
        <taxon>Methanobacteriota</taxon>
        <taxon>Stenosarchaea group</taxon>
        <taxon>Halobacteria</taxon>
        <taxon>Halobacteriales</taxon>
        <taxon>Natronomonadaceae</taxon>
        <taxon>Halosegnis</taxon>
    </lineage>
</organism>
<sequence>MTAATPRAATLARELRDRLAAARPMAAGGLATLLAVNLAAGGSVHGAIRPVEYALLAVFLADLGLDALVEGLSRPRLAEAAVVVPYAALVVGAVVGRWLGCGLPPALRPLAGTLEWLHGATAVCRELVPLEVVAGAGVLTELSLSVVEEVEFEA</sequence>
<dbReference type="EMBL" id="JBHTAP010000001">
    <property type="protein sequence ID" value="MFC7234776.1"/>
    <property type="molecule type" value="Genomic_DNA"/>
</dbReference>
<accession>A0ABD5ZND7</accession>
<evidence type="ECO:0000256" key="1">
    <source>
        <dbReference type="SAM" id="Phobius"/>
    </source>
</evidence>
<dbReference type="GeneID" id="79266447"/>
<keyword evidence="1" id="KW-1133">Transmembrane helix</keyword>
<comment type="caution">
    <text evidence="2">The sequence shown here is derived from an EMBL/GenBank/DDBJ whole genome shotgun (WGS) entry which is preliminary data.</text>
</comment>
<dbReference type="Proteomes" id="UP001596398">
    <property type="component" value="Unassembled WGS sequence"/>
</dbReference>
<dbReference type="AlphaFoldDB" id="A0ABD5ZND7"/>
<keyword evidence="1" id="KW-0812">Transmembrane</keyword>
<protein>
    <submittedName>
        <fullName evidence="2">Uncharacterized protein</fullName>
    </submittedName>
</protein>
<name>A0ABD5ZND7_9EURY</name>
<reference evidence="2 3" key="1">
    <citation type="journal article" date="2019" name="Int. J. Syst. Evol. Microbiol.">
        <title>The Global Catalogue of Microorganisms (GCM) 10K type strain sequencing project: providing services to taxonomists for standard genome sequencing and annotation.</title>
        <authorList>
            <consortium name="The Broad Institute Genomics Platform"/>
            <consortium name="The Broad Institute Genome Sequencing Center for Infectious Disease"/>
            <person name="Wu L."/>
            <person name="Ma J."/>
        </authorList>
    </citation>
    <scope>NUCLEOTIDE SEQUENCE [LARGE SCALE GENOMIC DNA]</scope>
    <source>
        <strain evidence="2 3">DT85</strain>
    </source>
</reference>
<feature type="transmembrane region" description="Helical" evidence="1">
    <location>
        <begin position="81"/>
        <end position="100"/>
    </location>
</feature>
<gene>
    <name evidence="2" type="ORF">ACFQJ4_05520</name>
</gene>
<proteinExistence type="predicted"/>
<keyword evidence="3" id="KW-1185">Reference proteome</keyword>
<evidence type="ECO:0000313" key="3">
    <source>
        <dbReference type="Proteomes" id="UP001596398"/>
    </source>
</evidence>
<keyword evidence="1" id="KW-0472">Membrane</keyword>
<evidence type="ECO:0000313" key="2">
    <source>
        <dbReference type="EMBL" id="MFC7234776.1"/>
    </source>
</evidence>
<dbReference type="RefSeq" id="WP_276235798.1">
    <property type="nucleotide sequence ID" value="NZ_CP119802.1"/>
</dbReference>